<sequence length="465" mass="48484">MMRTLPAWTTSLKGQLSLARDFAALVSGSAGRLVISLGYFVCVANALSVAEFGLFATASAVGVVLSRVAGLGFTSPLYRASTVKPRLIGVATGNLLAATLLSLPLVLLGALAFHAAFFAGHLGLAAFAAILAAEIACWRTLEIVVIVNNGLNRFGRAAALVIGGSAVRAAAALLFYLAGPGTIESWALFYLGANALAALLAVSTSYPRQRLRVSRRMMLGRARDSLSVAGAEIVFYLQSELDKLLVLSFGGAGIAGVYAILMRLVDLTALPVRSFNTMLVQKLMREPELLSSWRRRWLVEGGIAGVSILGLAGLGGFLAVFPNALGGNVAGVAPLVLVAILVPAFRNLVEYEGELLYARGRTTLRMLILAFVGLMKAGLLMLLLRAGVAGPDPQAGTGTGWIVGLNGLFLVLWLVSAASTYTALDWGARRPFRRRGGAGSALPDPDAAGATDGLAPLSRAPQPGE</sequence>
<dbReference type="Proteomes" id="UP001163223">
    <property type="component" value="Chromosome"/>
</dbReference>
<evidence type="ECO:0000313" key="2">
    <source>
        <dbReference type="Proteomes" id="UP001163223"/>
    </source>
</evidence>
<keyword evidence="2" id="KW-1185">Reference proteome</keyword>
<name>A0ACD4NQ58_9HYPH</name>
<dbReference type="EMBL" id="CP113520">
    <property type="protein sequence ID" value="WAJ28826.1"/>
    <property type="molecule type" value="Genomic_DNA"/>
</dbReference>
<protein>
    <submittedName>
        <fullName evidence="1">Lipopolysaccharide biosynthesis protein</fullName>
    </submittedName>
</protein>
<gene>
    <name evidence="1" type="ORF">OXU80_00810</name>
</gene>
<accession>A0ACD4NQ58</accession>
<organism evidence="1 2">
    <name type="scientific">Antarcticirhabdus aurantiaca</name>
    <dbReference type="NCBI Taxonomy" id="2606717"/>
    <lineage>
        <taxon>Bacteria</taxon>
        <taxon>Pseudomonadati</taxon>
        <taxon>Pseudomonadota</taxon>
        <taxon>Alphaproteobacteria</taxon>
        <taxon>Hyphomicrobiales</taxon>
        <taxon>Aurantimonadaceae</taxon>
        <taxon>Antarcticirhabdus</taxon>
    </lineage>
</organism>
<reference evidence="1" key="1">
    <citation type="submission" date="2022-11" db="EMBL/GenBank/DDBJ databases">
        <title>beta-Carotene-producing bacterium, Jeongeuplla avenae sp. nov., alleviates the salt stress of Arabidopsis seedlings.</title>
        <authorList>
            <person name="Jiang L."/>
            <person name="Lee J."/>
        </authorList>
    </citation>
    <scope>NUCLEOTIDE SEQUENCE</scope>
    <source>
        <strain evidence="1">DY_R2A_6</strain>
    </source>
</reference>
<evidence type="ECO:0000313" key="1">
    <source>
        <dbReference type="EMBL" id="WAJ28826.1"/>
    </source>
</evidence>
<proteinExistence type="predicted"/>